<evidence type="ECO:0000313" key="1">
    <source>
        <dbReference type="EMBL" id="MPN29559.1"/>
    </source>
</evidence>
<gene>
    <name evidence="1" type="ORF">SDC9_177012</name>
</gene>
<reference evidence="1" key="1">
    <citation type="submission" date="2019-08" db="EMBL/GenBank/DDBJ databases">
        <authorList>
            <person name="Kucharzyk K."/>
            <person name="Murdoch R.W."/>
            <person name="Higgins S."/>
            <person name="Loffler F."/>
        </authorList>
    </citation>
    <scope>NUCLEOTIDE SEQUENCE</scope>
</reference>
<comment type="caution">
    <text evidence="1">The sequence shown here is derived from an EMBL/GenBank/DDBJ whole genome shotgun (WGS) entry which is preliminary data.</text>
</comment>
<accession>A0A645GUX8</accession>
<dbReference type="AlphaFoldDB" id="A0A645GUX8"/>
<protein>
    <submittedName>
        <fullName evidence="1">Uncharacterized protein</fullName>
    </submittedName>
</protein>
<dbReference type="EMBL" id="VSSQ01080311">
    <property type="protein sequence ID" value="MPN29559.1"/>
    <property type="molecule type" value="Genomic_DNA"/>
</dbReference>
<sequence>MVELIREDHIFLAHQGRDGGQVGCKARLEGDGCLNALESGQAAFKLQMDIHGACNGTHGARAFSVVIQGLLGGGDHFGVVSQAKIVVRTEIEDFLSIHGQPGSLWGAQCADPVVQAGFF</sequence>
<name>A0A645GUX8_9ZZZZ</name>
<organism evidence="1">
    <name type="scientific">bioreactor metagenome</name>
    <dbReference type="NCBI Taxonomy" id="1076179"/>
    <lineage>
        <taxon>unclassified sequences</taxon>
        <taxon>metagenomes</taxon>
        <taxon>ecological metagenomes</taxon>
    </lineage>
</organism>
<proteinExistence type="predicted"/>